<dbReference type="AlphaFoldDB" id="A0A4P6KYJ5"/>
<evidence type="ECO:0000313" key="2">
    <source>
        <dbReference type="Proteomes" id="UP000290637"/>
    </source>
</evidence>
<dbReference type="RefSeq" id="WP_130187399.1">
    <property type="nucleotide sequence ID" value="NZ_CP035913.1"/>
</dbReference>
<dbReference type="OrthoDB" id="8589764at2"/>
<protein>
    <submittedName>
        <fullName evidence="1">Uncharacterized protein</fullName>
    </submittedName>
</protein>
<keyword evidence="2" id="KW-1185">Reference proteome</keyword>
<accession>A0A4P6KYJ5</accession>
<name>A0A4P6KYJ5_9BURK</name>
<gene>
    <name evidence="1" type="ORF">EWM63_15850</name>
</gene>
<sequence>MTQIAALTANNSSASSFTSYSFMAALQPAPHHPSYVKEYTAPTLDEHAPSDSKRKGRPAKIQLNRIKPYLSCFSAPGYALHSLPQLDAIVTGAVNLDHGGNTRPFSKKLVLSMLRSLDTISTANVEAYMESTLQECSNRHAKRIALCLRVIENAATKLSNTVWPALDSLQELEGSSLAIGITPCGNPLCSVCSNWQLGKYASVFDQSPALTDDCPAIPLANGPLAMHFGDDVLAF</sequence>
<dbReference type="Proteomes" id="UP000290637">
    <property type="component" value="Chromosome"/>
</dbReference>
<evidence type="ECO:0000313" key="1">
    <source>
        <dbReference type="EMBL" id="QBE64279.1"/>
    </source>
</evidence>
<organism evidence="1 2">
    <name type="scientific">Pseudoduganella lutea</name>
    <dbReference type="NCBI Taxonomy" id="321985"/>
    <lineage>
        <taxon>Bacteria</taxon>
        <taxon>Pseudomonadati</taxon>
        <taxon>Pseudomonadota</taxon>
        <taxon>Betaproteobacteria</taxon>
        <taxon>Burkholderiales</taxon>
        <taxon>Oxalobacteraceae</taxon>
        <taxon>Telluria group</taxon>
        <taxon>Pseudoduganella</taxon>
    </lineage>
</organism>
<dbReference type="EMBL" id="CP035913">
    <property type="protein sequence ID" value="QBE64279.1"/>
    <property type="molecule type" value="Genomic_DNA"/>
</dbReference>
<proteinExistence type="predicted"/>
<reference evidence="1 2" key="1">
    <citation type="submission" date="2019-02" db="EMBL/GenBank/DDBJ databases">
        <title>Draft Genome Sequences of Six Type Strains of the Genus Massilia.</title>
        <authorList>
            <person name="Miess H."/>
            <person name="Frediansyhah A."/>
            <person name="Gross H."/>
        </authorList>
    </citation>
    <scope>NUCLEOTIDE SEQUENCE [LARGE SCALE GENOMIC DNA]</scope>
    <source>
        <strain evidence="1 2">DSM 17473</strain>
    </source>
</reference>
<dbReference type="KEGG" id="plue:EWM63_15850"/>